<keyword evidence="6" id="KW-0274">FAD</keyword>
<dbReference type="GO" id="GO:0016020">
    <property type="term" value="C:membrane"/>
    <property type="evidence" value="ECO:0007669"/>
    <property type="project" value="UniProtKB-SubCell"/>
</dbReference>
<name>A0A1M6SM99_9AQUI</name>
<evidence type="ECO:0000256" key="9">
    <source>
        <dbReference type="ARBA" id="ARBA00050821"/>
    </source>
</evidence>
<dbReference type="Proteomes" id="UP000189810">
    <property type="component" value="Chromosome I"/>
</dbReference>
<evidence type="ECO:0000256" key="8">
    <source>
        <dbReference type="ARBA" id="ARBA00023136"/>
    </source>
</evidence>
<dbReference type="InterPro" id="IPR051169">
    <property type="entry name" value="NADH-Q_oxidoreductase"/>
</dbReference>
<reference evidence="16 17" key="1">
    <citation type="submission" date="2016-11" db="EMBL/GenBank/DDBJ databases">
        <authorList>
            <person name="Jaros S."/>
            <person name="Januszkiewicz K."/>
            <person name="Wedrychowicz H."/>
        </authorList>
    </citation>
    <scope>NUCLEOTIDE SEQUENCE [LARGE SCALE GENOMIC DNA]</scope>
    <source>
        <strain evidence="16 17">DSM 19557</strain>
    </source>
</reference>
<evidence type="ECO:0000256" key="11">
    <source>
        <dbReference type="ARBA" id="ARBA00060891"/>
    </source>
</evidence>
<evidence type="ECO:0000256" key="12">
    <source>
        <dbReference type="ARBA" id="ARBA00066453"/>
    </source>
</evidence>
<evidence type="ECO:0000256" key="7">
    <source>
        <dbReference type="ARBA" id="ARBA00023002"/>
    </source>
</evidence>
<evidence type="ECO:0000256" key="10">
    <source>
        <dbReference type="ARBA" id="ARBA00054727"/>
    </source>
</evidence>
<organism evidence="16 17">
    <name type="scientific">Thermocrinis minervae</name>
    <dbReference type="NCBI Taxonomy" id="381751"/>
    <lineage>
        <taxon>Bacteria</taxon>
        <taxon>Pseudomonadati</taxon>
        <taxon>Aquificota</taxon>
        <taxon>Aquificia</taxon>
        <taxon>Aquificales</taxon>
        <taxon>Aquificaceae</taxon>
        <taxon>Thermocrinis</taxon>
    </lineage>
</organism>
<comment type="similarity">
    <text evidence="11">Belongs to the SQRD family.</text>
</comment>
<evidence type="ECO:0000313" key="17">
    <source>
        <dbReference type="Proteomes" id="UP000189810"/>
    </source>
</evidence>
<dbReference type="AlphaFoldDB" id="A0A1M6SM99"/>
<dbReference type="STRING" id="381751.SAMN05444391_1082"/>
<proteinExistence type="inferred from homology"/>
<evidence type="ECO:0000256" key="2">
    <source>
        <dbReference type="ARBA" id="ARBA00004170"/>
    </source>
</evidence>
<comment type="cofactor">
    <cofactor evidence="1">
        <name>FAD</name>
        <dbReference type="ChEBI" id="CHEBI:57692"/>
    </cofactor>
</comment>
<accession>A0A1M6SM99</accession>
<keyword evidence="5" id="KW-0547">Nucleotide-binding</keyword>
<evidence type="ECO:0000256" key="3">
    <source>
        <dbReference type="ARBA" id="ARBA00022630"/>
    </source>
</evidence>
<comment type="subcellular location">
    <subcellularLocation>
        <location evidence="2">Membrane</location>
        <topology evidence="2">Peripheral membrane protein</topology>
    </subcellularLocation>
</comment>
<protein>
    <recommendedName>
        <fullName evidence="13">Sulfide-quinone reductase</fullName>
        <ecNumber evidence="12">1.8.5.4</ecNumber>
    </recommendedName>
    <alternativeName>
        <fullName evidence="14">Sulfide:quinone oxidoreductase</fullName>
    </alternativeName>
</protein>
<dbReference type="GO" id="GO:0003955">
    <property type="term" value="F:NAD(P)H dehydrogenase (quinone) activity"/>
    <property type="evidence" value="ECO:0007669"/>
    <property type="project" value="TreeGrafter"/>
</dbReference>
<evidence type="ECO:0000256" key="4">
    <source>
        <dbReference type="ARBA" id="ARBA00022719"/>
    </source>
</evidence>
<dbReference type="InterPro" id="IPR036188">
    <property type="entry name" value="FAD/NAD-bd_sf"/>
</dbReference>
<gene>
    <name evidence="16" type="ORF">SAMN05444391_1082</name>
</gene>
<dbReference type="Pfam" id="PF07992">
    <property type="entry name" value="Pyr_redox_2"/>
    <property type="match status" value="1"/>
</dbReference>
<keyword evidence="17" id="KW-1185">Reference proteome</keyword>
<keyword evidence="7" id="KW-0560">Oxidoreductase</keyword>
<dbReference type="EMBL" id="LT670846">
    <property type="protein sequence ID" value="SHK45835.1"/>
    <property type="molecule type" value="Genomic_DNA"/>
</dbReference>
<sequence length="429" mass="47097">MSKHVVILGGGIGGLATAYNLRKLDSSLRITVVSGRPYFGFTPSYPHLALGWRKFEDISIPLANLLPKHGIDFVNEDGESIDPDANKVKTKGGKVIEYDYLVIATGPKLVFGAEGQEQYSTSVCTAEHAMELNKRLEEFYRNPGPVVIGAIPGVSCFGPAYEFAFMLHYELKRRGLRHRVPITYITSEPYVGHLGLGGVGYSRRIMEDLFAERSIKYIANVKITKVEPDKVIYEDLEGKTYEVPAKLSMIMPRFMGTDVVASAGDKVANPANKMVIVNRCFQNPTYKNIFGVGVVTAIPPVEQTPIPTGAPKTGMMIEQMAMAVAHNIVNDIRNNPDRYAPELAAICIADMGKDAAFFYAAPVLPPRATVIQKKGVIWHYAKSAFEKYFLWKIKAGNIAPVFEEKALHLVFGTQGIRLCADCSGAPGTC</sequence>
<dbReference type="RefSeq" id="WP_079654193.1">
    <property type="nucleotide sequence ID" value="NZ_LT670846.1"/>
</dbReference>
<dbReference type="GO" id="GO:0048038">
    <property type="term" value="F:quinone binding"/>
    <property type="evidence" value="ECO:0007669"/>
    <property type="project" value="UniProtKB-KW"/>
</dbReference>
<evidence type="ECO:0000256" key="13">
    <source>
        <dbReference type="ARBA" id="ARBA00071264"/>
    </source>
</evidence>
<dbReference type="PANTHER" id="PTHR42913:SF6">
    <property type="entry name" value="SULFIDE-QUINONE REDUCTASE"/>
    <property type="match status" value="1"/>
</dbReference>
<evidence type="ECO:0000256" key="1">
    <source>
        <dbReference type="ARBA" id="ARBA00001974"/>
    </source>
</evidence>
<dbReference type="GO" id="GO:0000166">
    <property type="term" value="F:nucleotide binding"/>
    <property type="evidence" value="ECO:0007669"/>
    <property type="project" value="UniProtKB-KW"/>
</dbReference>
<feature type="domain" description="FAD/NAD(P)-binding" evidence="15">
    <location>
        <begin position="4"/>
        <end position="296"/>
    </location>
</feature>
<keyword evidence="3" id="KW-0285">Flavoprotein</keyword>
<dbReference type="FunFam" id="3.50.50.100:FF:000017">
    <property type="entry name" value="Sulfide-quinone reductase"/>
    <property type="match status" value="1"/>
</dbReference>
<evidence type="ECO:0000256" key="5">
    <source>
        <dbReference type="ARBA" id="ARBA00022741"/>
    </source>
</evidence>
<keyword evidence="8" id="KW-0472">Membrane</keyword>
<keyword evidence="4" id="KW-0874">Quinone</keyword>
<comment type="function">
    <text evidence="10">Catalyzes the oxidation of hydrogen sulfide, with the help of a quinone. Consecutive reaction cycles lead to the accumulation of a polysulfide product on the active site Cys residues; these products are released when they exceed a critical length, typically as cyclooctasulfur.</text>
</comment>
<dbReference type="InterPro" id="IPR023753">
    <property type="entry name" value="FAD/NAD-binding_dom"/>
</dbReference>
<comment type="catalytic activity">
    <reaction evidence="9">
        <text>n a quinone + n hydrogen sulfide + n H(+) = polysulfur(n-2) + n a quinol</text>
        <dbReference type="Rhea" id="RHEA:30239"/>
        <dbReference type="Rhea" id="RHEA-COMP:19475"/>
        <dbReference type="ChEBI" id="CHEBI:15378"/>
        <dbReference type="ChEBI" id="CHEBI:17909"/>
        <dbReference type="ChEBI" id="CHEBI:24646"/>
        <dbReference type="ChEBI" id="CHEBI:29919"/>
        <dbReference type="ChEBI" id="CHEBI:132124"/>
        <dbReference type="EC" id="1.8.5.4"/>
    </reaction>
</comment>
<dbReference type="GO" id="GO:0019646">
    <property type="term" value="P:aerobic electron transport chain"/>
    <property type="evidence" value="ECO:0007669"/>
    <property type="project" value="TreeGrafter"/>
</dbReference>
<dbReference type="EC" id="1.8.5.4" evidence="12"/>
<dbReference type="Gene3D" id="3.50.50.100">
    <property type="match status" value="1"/>
</dbReference>
<dbReference type="PANTHER" id="PTHR42913">
    <property type="entry name" value="APOPTOSIS-INDUCING FACTOR 1"/>
    <property type="match status" value="1"/>
</dbReference>
<evidence type="ECO:0000259" key="15">
    <source>
        <dbReference type="Pfam" id="PF07992"/>
    </source>
</evidence>
<evidence type="ECO:0000256" key="14">
    <source>
        <dbReference type="ARBA" id="ARBA00081101"/>
    </source>
</evidence>
<dbReference type="SUPFAM" id="SSF51905">
    <property type="entry name" value="FAD/NAD(P)-binding domain"/>
    <property type="match status" value="2"/>
</dbReference>
<evidence type="ECO:0000313" key="16">
    <source>
        <dbReference type="EMBL" id="SHK45835.1"/>
    </source>
</evidence>
<dbReference type="GO" id="GO:0070224">
    <property type="term" value="F:sulfide:quinone oxidoreductase activity"/>
    <property type="evidence" value="ECO:0007669"/>
    <property type="project" value="UniProtKB-EC"/>
</dbReference>
<dbReference type="OrthoDB" id="9805710at2"/>
<evidence type="ECO:0000256" key="6">
    <source>
        <dbReference type="ARBA" id="ARBA00022827"/>
    </source>
</evidence>